<evidence type="ECO:0000313" key="3">
    <source>
        <dbReference type="Proteomes" id="UP000198660"/>
    </source>
</evidence>
<keyword evidence="3" id="KW-1185">Reference proteome</keyword>
<sequence>MSRNVKKGTRRKPVAKGSKGIQKASGLKKVHPSSICTCCIAPMQKALSQIVGQQVTLVTEADQPNRELLFQTATIQTVDNYLVSMVNESLTHVVSICDVVAVLFNTGPMMALAQPQASKGECLCKERPFREQFNTLINMPIDVTFKNGLVLKSGIVLRTGEGTIYLQSSDATQSCVASIEKMSYFTEAKEKKGSIVLS</sequence>
<organism evidence="2 3">
    <name type="scientific">Marininema halotolerans</name>
    <dbReference type="NCBI Taxonomy" id="1155944"/>
    <lineage>
        <taxon>Bacteria</taxon>
        <taxon>Bacillati</taxon>
        <taxon>Bacillota</taxon>
        <taxon>Bacilli</taxon>
        <taxon>Bacillales</taxon>
        <taxon>Thermoactinomycetaceae</taxon>
        <taxon>Marininema</taxon>
    </lineage>
</organism>
<feature type="region of interest" description="Disordered" evidence="1">
    <location>
        <begin position="1"/>
        <end position="26"/>
    </location>
</feature>
<accession>A0A1I6QKF6</accession>
<proteinExistence type="predicted"/>
<dbReference type="AlphaFoldDB" id="A0A1I6QKF6"/>
<evidence type="ECO:0000256" key="1">
    <source>
        <dbReference type="SAM" id="MobiDB-lite"/>
    </source>
</evidence>
<dbReference type="RefSeq" id="WP_091835019.1">
    <property type="nucleotide sequence ID" value="NZ_FPAA01000003.1"/>
</dbReference>
<dbReference type="OrthoDB" id="2881384at2"/>
<reference evidence="3" key="1">
    <citation type="submission" date="2016-10" db="EMBL/GenBank/DDBJ databases">
        <authorList>
            <person name="Varghese N."/>
            <person name="Submissions S."/>
        </authorList>
    </citation>
    <scope>NUCLEOTIDE SEQUENCE [LARGE SCALE GENOMIC DNA]</scope>
    <source>
        <strain evidence="3">DSM 45789</strain>
    </source>
</reference>
<dbReference type="Proteomes" id="UP000198660">
    <property type="component" value="Unassembled WGS sequence"/>
</dbReference>
<name>A0A1I6QKF6_9BACL</name>
<dbReference type="EMBL" id="FPAA01000003">
    <property type="protein sequence ID" value="SFS52935.1"/>
    <property type="molecule type" value="Genomic_DNA"/>
</dbReference>
<gene>
    <name evidence="2" type="ORF">SAMN05444972_103209</name>
</gene>
<feature type="compositionally biased region" description="Basic residues" evidence="1">
    <location>
        <begin position="1"/>
        <end position="14"/>
    </location>
</feature>
<protein>
    <submittedName>
        <fullName evidence="2">Uncharacterized protein</fullName>
    </submittedName>
</protein>
<evidence type="ECO:0000313" key="2">
    <source>
        <dbReference type="EMBL" id="SFS52935.1"/>
    </source>
</evidence>